<dbReference type="Proteomes" id="UP000801492">
    <property type="component" value="Unassembled WGS sequence"/>
</dbReference>
<feature type="compositionally biased region" description="Polar residues" evidence="1">
    <location>
        <begin position="54"/>
        <end position="83"/>
    </location>
</feature>
<keyword evidence="3" id="KW-1185">Reference proteome</keyword>
<feature type="region of interest" description="Disordered" evidence="1">
    <location>
        <begin position="1"/>
        <end position="21"/>
    </location>
</feature>
<dbReference type="AlphaFoldDB" id="A0A8K0C3D7"/>
<feature type="compositionally biased region" description="Basic and acidic residues" evidence="1">
    <location>
        <begin position="1"/>
        <end position="14"/>
    </location>
</feature>
<accession>A0A8K0C3D7</accession>
<proteinExistence type="predicted"/>
<evidence type="ECO:0000313" key="2">
    <source>
        <dbReference type="EMBL" id="KAF2878648.1"/>
    </source>
</evidence>
<comment type="caution">
    <text evidence="2">The sequence shown here is derived from an EMBL/GenBank/DDBJ whole genome shotgun (WGS) entry which is preliminary data.</text>
</comment>
<reference evidence="2" key="1">
    <citation type="submission" date="2019-08" db="EMBL/GenBank/DDBJ databases">
        <title>The genome of the North American firefly Photinus pyralis.</title>
        <authorList>
            <consortium name="Photinus pyralis genome working group"/>
            <person name="Fallon T.R."/>
            <person name="Sander Lower S.E."/>
            <person name="Weng J.-K."/>
        </authorList>
    </citation>
    <scope>NUCLEOTIDE SEQUENCE</scope>
    <source>
        <strain evidence="2">TRF0915ILg1</strain>
        <tissue evidence="2">Whole body</tissue>
    </source>
</reference>
<dbReference type="EMBL" id="VTPC01091314">
    <property type="protein sequence ID" value="KAF2878648.1"/>
    <property type="molecule type" value="Genomic_DNA"/>
</dbReference>
<name>A0A8K0C3D7_IGNLU</name>
<evidence type="ECO:0000256" key="1">
    <source>
        <dbReference type="SAM" id="MobiDB-lite"/>
    </source>
</evidence>
<feature type="region of interest" description="Disordered" evidence="1">
    <location>
        <begin position="40"/>
        <end position="104"/>
    </location>
</feature>
<protein>
    <submittedName>
        <fullName evidence="2">Uncharacterized protein</fullName>
    </submittedName>
</protein>
<organism evidence="2 3">
    <name type="scientific">Ignelater luminosus</name>
    <name type="common">Cucubano</name>
    <name type="synonym">Pyrophorus luminosus</name>
    <dbReference type="NCBI Taxonomy" id="2038154"/>
    <lineage>
        <taxon>Eukaryota</taxon>
        <taxon>Metazoa</taxon>
        <taxon>Ecdysozoa</taxon>
        <taxon>Arthropoda</taxon>
        <taxon>Hexapoda</taxon>
        <taxon>Insecta</taxon>
        <taxon>Pterygota</taxon>
        <taxon>Neoptera</taxon>
        <taxon>Endopterygota</taxon>
        <taxon>Coleoptera</taxon>
        <taxon>Polyphaga</taxon>
        <taxon>Elateriformia</taxon>
        <taxon>Elateroidea</taxon>
        <taxon>Elateridae</taxon>
        <taxon>Agrypninae</taxon>
        <taxon>Pyrophorini</taxon>
        <taxon>Ignelater</taxon>
    </lineage>
</organism>
<evidence type="ECO:0000313" key="3">
    <source>
        <dbReference type="Proteomes" id="UP000801492"/>
    </source>
</evidence>
<gene>
    <name evidence="2" type="ORF">ILUMI_27525</name>
</gene>
<sequence>MEYGRDRGDDDPKTKQSGCSNFCQTWERYQDHMIREDLIGSAGAGNASGWIQEAESNNVESSTPQAVSNTQTDVASQPLNAATSEVPSSPQPGPSGLQATFTEPIPFSPKDIKDLYRKLVQDPKQKEVLRNQYFKPEKGKKKLPSCIQKENARVRKRGTLMEAKEKIVFV</sequence>